<evidence type="ECO:0000313" key="1">
    <source>
        <dbReference type="EMBL" id="MFC3510782.1"/>
    </source>
</evidence>
<gene>
    <name evidence="1" type="ORF">ACFORO_11450</name>
</gene>
<comment type="caution">
    <text evidence="1">The sequence shown here is derived from an EMBL/GenBank/DDBJ whole genome shotgun (WGS) entry which is preliminary data.</text>
</comment>
<sequence length="198" mass="21447">MTDLLTELTWLETYGPLNDIFCVSFLRGLDPPEVLRRFGAASGERLAFADLNSLVSEYVEQTQGGSGGGYVGVAPSGEWSVAIEPWGWQGNLPEVIGGLSKGSEVVAINRHDYAEAHFVHAVDGTVLGGFLPRLPSERYGSDPERLTPWMCEAGLDPEQDERPPNPIAAAFAVAARMTGVTFTPEFLERPLLVGDIRT</sequence>
<dbReference type="InterPro" id="IPR045592">
    <property type="entry name" value="DUF6461"/>
</dbReference>
<evidence type="ECO:0000313" key="2">
    <source>
        <dbReference type="Proteomes" id="UP001595764"/>
    </source>
</evidence>
<dbReference type="Pfam" id="PF20062">
    <property type="entry name" value="DUF6461"/>
    <property type="match status" value="1"/>
</dbReference>
<name>A0ABV7QFX8_9PSEU</name>
<reference evidence="2" key="1">
    <citation type="journal article" date="2019" name="Int. J. Syst. Evol. Microbiol.">
        <title>The Global Catalogue of Microorganisms (GCM) 10K type strain sequencing project: providing services to taxonomists for standard genome sequencing and annotation.</title>
        <authorList>
            <consortium name="The Broad Institute Genomics Platform"/>
            <consortium name="The Broad Institute Genome Sequencing Center for Infectious Disease"/>
            <person name="Wu L."/>
            <person name="Ma J."/>
        </authorList>
    </citation>
    <scope>NUCLEOTIDE SEQUENCE [LARGE SCALE GENOMIC DNA]</scope>
    <source>
        <strain evidence="2">CGMCC 4.7682</strain>
    </source>
</reference>
<organism evidence="1 2">
    <name type="scientific">Amycolatopsis halotolerans</name>
    <dbReference type="NCBI Taxonomy" id="330083"/>
    <lineage>
        <taxon>Bacteria</taxon>
        <taxon>Bacillati</taxon>
        <taxon>Actinomycetota</taxon>
        <taxon>Actinomycetes</taxon>
        <taxon>Pseudonocardiales</taxon>
        <taxon>Pseudonocardiaceae</taxon>
        <taxon>Amycolatopsis</taxon>
    </lineage>
</organism>
<keyword evidence="2" id="KW-1185">Reference proteome</keyword>
<dbReference type="EMBL" id="JBHRWI010000015">
    <property type="protein sequence ID" value="MFC3510782.1"/>
    <property type="molecule type" value="Genomic_DNA"/>
</dbReference>
<accession>A0ABV7QFX8</accession>
<protein>
    <submittedName>
        <fullName evidence="1">DUF6461 domain-containing protein</fullName>
    </submittedName>
</protein>
<dbReference type="RefSeq" id="WP_377868506.1">
    <property type="nucleotide sequence ID" value="NZ_JBHMAY010000007.1"/>
</dbReference>
<proteinExistence type="predicted"/>
<dbReference type="Proteomes" id="UP001595764">
    <property type="component" value="Unassembled WGS sequence"/>
</dbReference>